<dbReference type="SUPFAM" id="SSF54909">
    <property type="entry name" value="Dimeric alpha+beta barrel"/>
    <property type="match status" value="1"/>
</dbReference>
<feature type="region of interest" description="Disordered" evidence="2">
    <location>
        <begin position="1"/>
        <end position="49"/>
    </location>
</feature>
<evidence type="ECO:0000313" key="4">
    <source>
        <dbReference type="EMBL" id="GGU26844.1"/>
    </source>
</evidence>
<evidence type="ECO:0000313" key="5">
    <source>
        <dbReference type="Proteomes" id="UP000636661"/>
    </source>
</evidence>
<protein>
    <recommendedName>
        <fullName evidence="3">YCII-related domain-containing protein</fullName>
    </recommendedName>
</protein>
<evidence type="ECO:0000256" key="2">
    <source>
        <dbReference type="SAM" id="MobiDB-lite"/>
    </source>
</evidence>
<dbReference type="Proteomes" id="UP000636661">
    <property type="component" value="Unassembled WGS sequence"/>
</dbReference>
<sequence>MLSPDRVRTGSRAGDGCGKRPSDPPRTGRSSATLDVAGDGTPDGTPAPAEAATVRSGVLKYLMMVQGTQADYDAMTGSPSPGSPAWTEEDIETMFAFMREINDELAESGELVDGQGLAEPRKTRFVSLGEDGRPVVTDDPYGRTEPLLAGYWVLDCAGLERVTEIAARVARCPQPEGAPEYPVVIRPIAESGEELTS</sequence>
<dbReference type="PANTHER" id="PTHR35174:SF3">
    <property type="entry name" value="BLL7171 PROTEIN"/>
    <property type="match status" value="1"/>
</dbReference>
<dbReference type="InterPro" id="IPR011008">
    <property type="entry name" value="Dimeric_a/b-barrel"/>
</dbReference>
<evidence type="ECO:0000259" key="3">
    <source>
        <dbReference type="Pfam" id="PF03795"/>
    </source>
</evidence>
<comment type="caution">
    <text evidence="4">The sequence shown here is derived from an EMBL/GenBank/DDBJ whole genome shotgun (WGS) entry which is preliminary data.</text>
</comment>
<dbReference type="EMBL" id="BMTP01000003">
    <property type="protein sequence ID" value="GGU26844.1"/>
    <property type="molecule type" value="Genomic_DNA"/>
</dbReference>
<evidence type="ECO:0000256" key="1">
    <source>
        <dbReference type="ARBA" id="ARBA00007689"/>
    </source>
</evidence>
<organism evidence="4 5">
    <name type="scientific">Streptomyces lavendofoliae</name>
    <dbReference type="NCBI Taxonomy" id="67314"/>
    <lineage>
        <taxon>Bacteria</taxon>
        <taxon>Bacillati</taxon>
        <taxon>Actinomycetota</taxon>
        <taxon>Actinomycetes</taxon>
        <taxon>Kitasatosporales</taxon>
        <taxon>Streptomycetaceae</taxon>
        <taxon>Streptomyces</taxon>
    </lineage>
</organism>
<feature type="domain" description="YCII-related" evidence="3">
    <location>
        <begin position="89"/>
        <end position="169"/>
    </location>
</feature>
<proteinExistence type="inferred from homology"/>
<dbReference type="InterPro" id="IPR005545">
    <property type="entry name" value="YCII"/>
</dbReference>
<dbReference type="Pfam" id="PF03795">
    <property type="entry name" value="YCII"/>
    <property type="match status" value="1"/>
</dbReference>
<comment type="similarity">
    <text evidence="1">Belongs to the YciI family.</text>
</comment>
<dbReference type="PANTHER" id="PTHR35174">
    <property type="entry name" value="BLL7171 PROTEIN-RELATED"/>
    <property type="match status" value="1"/>
</dbReference>
<name>A0A918HVS2_9ACTN</name>
<reference evidence="4" key="1">
    <citation type="journal article" date="2014" name="Int. J. Syst. Evol. Microbiol.">
        <title>Complete genome sequence of Corynebacterium casei LMG S-19264T (=DSM 44701T), isolated from a smear-ripened cheese.</title>
        <authorList>
            <consortium name="US DOE Joint Genome Institute (JGI-PGF)"/>
            <person name="Walter F."/>
            <person name="Albersmeier A."/>
            <person name="Kalinowski J."/>
            <person name="Ruckert C."/>
        </authorList>
    </citation>
    <scope>NUCLEOTIDE SEQUENCE</scope>
    <source>
        <strain evidence="4">JCM 4391</strain>
    </source>
</reference>
<dbReference type="Gene3D" id="3.30.70.1060">
    <property type="entry name" value="Dimeric alpha+beta barrel"/>
    <property type="match status" value="1"/>
</dbReference>
<dbReference type="AlphaFoldDB" id="A0A918HVS2"/>
<keyword evidence="5" id="KW-1185">Reference proteome</keyword>
<accession>A0A918HVS2</accession>
<gene>
    <name evidence="4" type="ORF">GCM10010274_11690</name>
</gene>
<reference evidence="4" key="2">
    <citation type="submission" date="2020-09" db="EMBL/GenBank/DDBJ databases">
        <authorList>
            <person name="Sun Q."/>
            <person name="Ohkuma M."/>
        </authorList>
    </citation>
    <scope>NUCLEOTIDE SEQUENCE</scope>
    <source>
        <strain evidence="4">JCM 4391</strain>
    </source>
</reference>